<keyword evidence="6" id="KW-1185">Reference proteome</keyword>
<dbReference type="SUPFAM" id="SSF46785">
    <property type="entry name" value="Winged helix' DNA-binding domain"/>
    <property type="match status" value="1"/>
</dbReference>
<sequence length="140" mass="15070">MESVDLAAPSACLCFNLRKAARAATRALDAALKPVGLTATQFSALAVLRAMDEASVSRLAEAMGADRTTLTRNLAVMERDGLIAYRPSRDRRERRVALTARGRRAHERSLPLWAAFQARAVGRLGEKEAARLLAVLGAVG</sequence>
<dbReference type="Pfam" id="PF12802">
    <property type="entry name" value="MarR_2"/>
    <property type="match status" value="1"/>
</dbReference>
<dbReference type="RefSeq" id="WP_089410664.1">
    <property type="nucleotide sequence ID" value="NZ_FZQA01000001.1"/>
</dbReference>
<evidence type="ECO:0000259" key="4">
    <source>
        <dbReference type="PROSITE" id="PS50995"/>
    </source>
</evidence>
<evidence type="ECO:0000313" key="5">
    <source>
        <dbReference type="EMBL" id="SNT67637.1"/>
    </source>
</evidence>
<keyword evidence="3" id="KW-0804">Transcription</keyword>
<dbReference type="GO" id="GO:0003700">
    <property type="term" value="F:DNA-binding transcription factor activity"/>
    <property type="evidence" value="ECO:0007669"/>
    <property type="project" value="InterPro"/>
</dbReference>
<name>A0A239PJ26_9PROT</name>
<dbReference type="PRINTS" id="PR00598">
    <property type="entry name" value="HTHMARR"/>
</dbReference>
<protein>
    <submittedName>
        <fullName evidence="5">Transcriptional regulator, MarR family</fullName>
    </submittedName>
</protein>
<gene>
    <name evidence="5" type="ORF">SAMN06297382_0129</name>
</gene>
<dbReference type="PANTHER" id="PTHR42756:SF1">
    <property type="entry name" value="TRANSCRIPTIONAL REPRESSOR OF EMRAB OPERON"/>
    <property type="match status" value="1"/>
</dbReference>
<dbReference type="PROSITE" id="PS50995">
    <property type="entry name" value="HTH_MARR_2"/>
    <property type="match status" value="1"/>
</dbReference>
<dbReference type="OrthoDB" id="7359569at2"/>
<dbReference type="EMBL" id="FZQA01000001">
    <property type="protein sequence ID" value="SNT67637.1"/>
    <property type="molecule type" value="Genomic_DNA"/>
</dbReference>
<accession>A0A239PJ26</accession>
<dbReference type="InterPro" id="IPR036390">
    <property type="entry name" value="WH_DNA-bd_sf"/>
</dbReference>
<keyword evidence="2" id="KW-0238">DNA-binding</keyword>
<evidence type="ECO:0000313" key="6">
    <source>
        <dbReference type="Proteomes" id="UP000198346"/>
    </source>
</evidence>
<dbReference type="InterPro" id="IPR036388">
    <property type="entry name" value="WH-like_DNA-bd_sf"/>
</dbReference>
<evidence type="ECO:0000256" key="2">
    <source>
        <dbReference type="ARBA" id="ARBA00023125"/>
    </source>
</evidence>
<dbReference type="AlphaFoldDB" id="A0A239PJ26"/>
<dbReference type="Gene3D" id="1.10.10.10">
    <property type="entry name" value="Winged helix-like DNA-binding domain superfamily/Winged helix DNA-binding domain"/>
    <property type="match status" value="1"/>
</dbReference>
<dbReference type="SMART" id="SM00347">
    <property type="entry name" value="HTH_MARR"/>
    <property type="match status" value="1"/>
</dbReference>
<dbReference type="GO" id="GO:0003677">
    <property type="term" value="F:DNA binding"/>
    <property type="evidence" value="ECO:0007669"/>
    <property type="project" value="UniProtKB-KW"/>
</dbReference>
<feature type="domain" description="HTH marR-type" evidence="4">
    <location>
        <begin position="10"/>
        <end position="140"/>
    </location>
</feature>
<dbReference type="Proteomes" id="UP000198346">
    <property type="component" value="Unassembled WGS sequence"/>
</dbReference>
<organism evidence="5 6">
    <name type="scientific">Amphiplicatus metriothermophilus</name>
    <dbReference type="NCBI Taxonomy" id="1519374"/>
    <lineage>
        <taxon>Bacteria</taxon>
        <taxon>Pseudomonadati</taxon>
        <taxon>Pseudomonadota</taxon>
        <taxon>Alphaproteobacteria</taxon>
        <taxon>Parvularculales</taxon>
        <taxon>Parvularculaceae</taxon>
        <taxon>Amphiplicatus</taxon>
    </lineage>
</organism>
<evidence type="ECO:0000256" key="3">
    <source>
        <dbReference type="ARBA" id="ARBA00023163"/>
    </source>
</evidence>
<dbReference type="InterPro" id="IPR000835">
    <property type="entry name" value="HTH_MarR-typ"/>
</dbReference>
<dbReference type="PANTHER" id="PTHR42756">
    <property type="entry name" value="TRANSCRIPTIONAL REGULATOR, MARR"/>
    <property type="match status" value="1"/>
</dbReference>
<proteinExistence type="predicted"/>
<evidence type="ECO:0000256" key="1">
    <source>
        <dbReference type="ARBA" id="ARBA00023015"/>
    </source>
</evidence>
<reference evidence="5 6" key="1">
    <citation type="submission" date="2017-07" db="EMBL/GenBank/DDBJ databases">
        <authorList>
            <person name="Sun Z.S."/>
            <person name="Albrecht U."/>
            <person name="Echele G."/>
            <person name="Lee C.C."/>
        </authorList>
    </citation>
    <scope>NUCLEOTIDE SEQUENCE [LARGE SCALE GENOMIC DNA]</scope>
    <source>
        <strain evidence="5 6">CGMCC 1.12710</strain>
    </source>
</reference>
<keyword evidence="1" id="KW-0805">Transcription regulation</keyword>